<dbReference type="RefSeq" id="WP_010275296.1">
    <property type="nucleotide sequence ID" value="NZ_JAVRET010000093.1"/>
</dbReference>
<dbReference type="Proteomes" id="UP001183610">
    <property type="component" value="Unassembled WGS sequence"/>
</dbReference>
<comment type="caution">
    <text evidence="2">The sequence shown here is derived from an EMBL/GenBank/DDBJ whole genome shotgun (WGS) entry which is preliminary data.</text>
</comment>
<organism evidence="2 3">
    <name type="scientific">Streptomyces evansiae</name>
    <dbReference type="NCBI Taxonomy" id="3075535"/>
    <lineage>
        <taxon>Bacteria</taxon>
        <taxon>Bacillati</taxon>
        <taxon>Actinomycetota</taxon>
        <taxon>Actinomycetes</taxon>
        <taxon>Kitasatosporales</taxon>
        <taxon>Streptomycetaceae</taxon>
        <taxon>Streptomyces</taxon>
    </lineage>
</organism>
<protein>
    <submittedName>
        <fullName evidence="2">Uncharacterized protein</fullName>
    </submittedName>
</protein>
<evidence type="ECO:0000313" key="3">
    <source>
        <dbReference type="Proteomes" id="UP001183610"/>
    </source>
</evidence>
<keyword evidence="3" id="KW-1185">Reference proteome</keyword>
<proteinExistence type="predicted"/>
<evidence type="ECO:0000256" key="1">
    <source>
        <dbReference type="SAM" id="MobiDB-lite"/>
    </source>
</evidence>
<evidence type="ECO:0000313" key="2">
    <source>
        <dbReference type="EMBL" id="MDT0412751.1"/>
    </source>
</evidence>
<gene>
    <name evidence="2" type="ORF">RM698_27355</name>
</gene>
<name>A0ABU2R7S6_9ACTN</name>
<dbReference type="EMBL" id="JAVRET010000093">
    <property type="protein sequence ID" value="MDT0412751.1"/>
    <property type="molecule type" value="Genomic_DNA"/>
</dbReference>
<feature type="region of interest" description="Disordered" evidence="1">
    <location>
        <begin position="79"/>
        <end position="125"/>
    </location>
</feature>
<reference evidence="3" key="1">
    <citation type="submission" date="2023-07" db="EMBL/GenBank/DDBJ databases">
        <title>30 novel species of actinomycetes from the DSMZ collection.</title>
        <authorList>
            <person name="Nouioui I."/>
        </authorList>
    </citation>
    <scope>NUCLEOTIDE SEQUENCE [LARGE SCALE GENOMIC DNA]</scope>
    <source>
        <strain evidence="3">DSM 41979</strain>
    </source>
</reference>
<sequence>MDQNSPAPAERYAAAIADAACDLSDALTPAPAWTQPALEDVVETVELLTQLLAAHGPAAAHALAHMPRTLTRLRSALDLEETSASPARPRTTRPGRRGLGPGYQGLTTAPVPQARRPLGTGTPPR</sequence>
<accession>A0ABU2R7S6</accession>